<keyword evidence="5" id="KW-1185">Reference proteome</keyword>
<dbReference type="PROSITE" id="PS00455">
    <property type="entry name" value="AMP_BINDING"/>
    <property type="match status" value="1"/>
</dbReference>
<evidence type="ECO:0000313" key="4">
    <source>
        <dbReference type="EMBL" id="OOE88331.1"/>
    </source>
</evidence>
<dbReference type="InterPro" id="IPR000873">
    <property type="entry name" value="AMP-dep_synth/lig_dom"/>
</dbReference>
<feature type="domain" description="AMP-dependent synthetase/ligase" evidence="3">
    <location>
        <begin position="24"/>
        <end position="434"/>
    </location>
</feature>
<dbReference type="RefSeq" id="WP_077772214.1">
    <property type="nucleotide sequence ID" value="NZ_MUFC01000007.1"/>
</dbReference>
<dbReference type="GO" id="GO:0016874">
    <property type="term" value="F:ligase activity"/>
    <property type="evidence" value="ECO:0007669"/>
    <property type="project" value="UniProtKB-KW"/>
</dbReference>
<dbReference type="EMBL" id="MUFC01000007">
    <property type="protein sequence ID" value="OOE88331.1"/>
    <property type="molecule type" value="Genomic_DNA"/>
</dbReference>
<keyword evidence="1" id="KW-0547">Nucleotide-binding</keyword>
<gene>
    <name evidence="4" type="ORF">BZG74_08575</name>
</gene>
<keyword evidence="4" id="KW-0436">Ligase</keyword>
<dbReference type="SUPFAM" id="SSF56801">
    <property type="entry name" value="Acetyl-CoA synthetase-like"/>
    <property type="match status" value="1"/>
</dbReference>
<dbReference type="PANTHER" id="PTHR43272">
    <property type="entry name" value="LONG-CHAIN-FATTY-ACID--COA LIGASE"/>
    <property type="match status" value="1"/>
</dbReference>
<dbReference type="CDD" id="cd05907">
    <property type="entry name" value="VL_LC_FACS_like"/>
    <property type="match status" value="1"/>
</dbReference>
<dbReference type="Pfam" id="PF23562">
    <property type="entry name" value="AMP-binding_C_3"/>
    <property type="match status" value="1"/>
</dbReference>
<dbReference type="InterPro" id="IPR020845">
    <property type="entry name" value="AMP-binding_CS"/>
</dbReference>
<reference evidence="5" key="1">
    <citation type="submission" date="2017-01" db="EMBL/GenBank/DDBJ databases">
        <title>Draft genome of the species Salinivibrio sharmensis.</title>
        <authorList>
            <person name="Lopez-Hermoso C."/>
            <person name="De La Haba R."/>
            <person name="Sanchez-Porro C."/>
            <person name="Ventosa A."/>
        </authorList>
    </citation>
    <scope>NUCLEOTIDE SEQUENCE [LARGE SCALE GENOMIC DNA]</scope>
    <source>
        <strain evidence="5">CBH463</strain>
    </source>
</reference>
<name>A0ABX3KH39_9GAMM</name>
<dbReference type="Proteomes" id="UP000188627">
    <property type="component" value="Unassembled WGS sequence"/>
</dbReference>
<sequence>MCSPKRRTKRDSVNTQNHIVTRIRDQIAAQNEREAIRFQQDGQWISISWRQLGERIDQLSRCLLNADCQVQQTVAIFAPNSEKWAMLDYAALQIRAVPVPIYATSTAQQAAHIINDADVQWIFAGDEQLESAVTALEHCPNVKGVVALSQETAVPVHPKVWDWASWLLQDDRSYQAELDARIDARCMDDLTTLIYTSGTTGDPKGVMLDYANIAAQLEVHDQVLALSPDDVSLAFLPLSHVFERAWSYYVLHRGAVNCYLSNPLQVRDALAEVKPTVMCAVPRFYEKIHGAIHDKLSRATGVKPHLFRWALRQGERHAAQLRTGQSPSWFQQWQVALADKLVLSKLRALLGGKMRLMPCGGARLDPDIGAFFHAIGINVKLGYGMTETTATVSCWNDTRFDPQSIGHPMPGAEVRIGTDDEIQVRGPMVMRGYFNQPDATATTFTEDGFLKTGDAGYLDAKGNVFITDRIKELMKTSGGKYIAPQRVEGALVRDHFIDQIAVVAEARHFVSALIVPCFDALEEWARAANIEYQNRKELLKHADVVALFEKRLQSLQHELAKFEQVKRFTLLPQGFCMHSGELTPTMKLRRKVILSRYQHHIDTMYQR</sequence>
<dbReference type="PANTHER" id="PTHR43272:SF33">
    <property type="entry name" value="AMP-BINDING DOMAIN-CONTAINING PROTEIN-RELATED"/>
    <property type="match status" value="1"/>
</dbReference>
<organism evidence="4 5">
    <name type="scientific">Salinivibrio sharmensis</name>
    <dbReference type="NCBI Taxonomy" id="390883"/>
    <lineage>
        <taxon>Bacteria</taxon>
        <taxon>Pseudomonadati</taxon>
        <taxon>Pseudomonadota</taxon>
        <taxon>Gammaproteobacteria</taxon>
        <taxon>Vibrionales</taxon>
        <taxon>Vibrionaceae</taxon>
        <taxon>Salinivibrio</taxon>
    </lineage>
</organism>
<keyword evidence="2" id="KW-0067">ATP-binding</keyword>
<proteinExistence type="predicted"/>
<evidence type="ECO:0000256" key="2">
    <source>
        <dbReference type="ARBA" id="ARBA00022840"/>
    </source>
</evidence>
<protein>
    <submittedName>
        <fullName evidence="4">Long-chain fatty acid--CoA ligase</fullName>
    </submittedName>
</protein>
<evidence type="ECO:0000256" key="1">
    <source>
        <dbReference type="ARBA" id="ARBA00022741"/>
    </source>
</evidence>
<evidence type="ECO:0000313" key="5">
    <source>
        <dbReference type="Proteomes" id="UP000188627"/>
    </source>
</evidence>
<dbReference type="InterPro" id="IPR042099">
    <property type="entry name" value="ANL_N_sf"/>
</dbReference>
<accession>A0ABX3KH39</accession>
<evidence type="ECO:0000259" key="3">
    <source>
        <dbReference type="Pfam" id="PF00501"/>
    </source>
</evidence>
<dbReference type="Pfam" id="PF00501">
    <property type="entry name" value="AMP-binding"/>
    <property type="match status" value="1"/>
</dbReference>
<dbReference type="Gene3D" id="3.40.50.12780">
    <property type="entry name" value="N-terminal domain of ligase-like"/>
    <property type="match status" value="1"/>
</dbReference>
<comment type="caution">
    <text evidence="4">The sequence shown here is derived from an EMBL/GenBank/DDBJ whole genome shotgun (WGS) entry which is preliminary data.</text>
</comment>